<dbReference type="Gene3D" id="3.30.70.270">
    <property type="match status" value="1"/>
</dbReference>
<dbReference type="GO" id="GO:0071111">
    <property type="term" value="F:cyclic-guanylate-specific phosphodiesterase activity"/>
    <property type="evidence" value="ECO:0007669"/>
    <property type="project" value="InterPro"/>
</dbReference>
<name>A0A837GAD4_9VIBR</name>
<proteinExistence type="predicted"/>
<protein>
    <recommendedName>
        <fullName evidence="1">GGDEF domain-containing protein</fullName>
    </recommendedName>
</protein>
<dbReference type="PANTHER" id="PTHR33121">
    <property type="entry name" value="CYCLIC DI-GMP PHOSPHODIESTERASE PDEF"/>
    <property type="match status" value="1"/>
</dbReference>
<evidence type="ECO:0000259" key="1">
    <source>
        <dbReference type="PROSITE" id="PS50887"/>
    </source>
</evidence>
<sequence length="344" mass="39380">MPQISDLFKFGPFELHQRLEALSLSYGDSQAWQSELTKECREEIKTAVYTQLLQHFEHSDVVSQILGHFHIHQSLDAYLDILLTQELEDRYIEGLAEHILSVSKYEEVHEYYSIVSHVLHRCIIDNLASHCCFLESSNSLERRLQLDLSILLQFLHTKSIEDSRRYASLMEIRDPLTDLYNHNTFPNELEKMLVRCKRHNTSALVLDIHLEGLGAINRRLGYEAGDTLLQSFAFTAQELIRQSDMIAKGSRSNFYFVLEDTTNRDGKAICERLISAVDGSSELPITLQIGGASYSSDSDIDCDELLGLAHEHMELARARSLINHSHEYSVHFDSKDNLIQLIKG</sequence>
<feature type="domain" description="GGDEF" evidence="1">
    <location>
        <begin position="201"/>
        <end position="330"/>
    </location>
</feature>
<dbReference type="InterPro" id="IPR050706">
    <property type="entry name" value="Cyclic-di-GMP_PDE-like"/>
</dbReference>
<dbReference type="SMART" id="SM00267">
    <property type="entry name" value="GGDEF"/>
    <property type="match status" value="1"/>
</dbReference>
<organism evidence="2">
    <name type="scientific">Vibrio coralliilyticus</name>
    <dbReference type="NCBI Taxonomy" id="190893"/>
    <lineage>
        <taxon>Bacteria</taxon>
        <taxon>Pseudomonadati</taxon>
        <taxon>Pseudomonadota</taxon>
        <taxon>Gammaproteobacteria</taxon>
        <taxon>Vibrionales</taxon>
        <taxon>Vibrionaceae</taxon>
        <taxon>Vibrio</taxon>
    </lineage>
</organism>
<gene>
    <name evidence="2" type="ORF">TW71_04820</name>
</gene>
<dbReference type="PANTHER" id="PTHR33121:SF70">
    <property type="entry name" value="SIGNALING PROTEIN YKOW"/>
    <property type="match status" value="1"/>
</dbReference>
<dbReference type="CDD" id="cd01949">
    <property type="entry name" value="GGDEF"/>
    <property type="match status" value="1"/>
</dbReference>
<dbReference type="InterPro" id="IPR043128">
    <property type="entry name" value="Rev_trsase/Diguanyl_cyclase"/>
</dbReference>
<dbReference type="PROSITE" id="PS50887">
    <property type="entry name" value="GGDEF"/>
    <property type="match status" value="1"/>
</dbReference>
<dbReference type="InterPro" id="IPR029787">
    <property type="entry name" value="Nucleotide_cyclase"/>
</dbReference>
<dbReference type="RefSeq" id="WP_045985132.1">
    <property type="nucleotide sequence ID" value="NZ_CP063052.1"/>
</dbReference>
<dbReference type="Pfam" id="PF00990">
    <property type="entry name" value="GGDEF"/>
    <property type="match status" value="1"/>
</dbReference>
<dbReference type="SUPFAM" id="SSF55073">
    <property type="entry name" value="Nucleotide cyclase"/>
    <property type="match status" value="1"/>
</dbReference>
<dbReference type="InterPro" id="IPR000160">
    <property type="entry name" value="GGDEF_dom"/>
</dbReference>
<accession>A0A837GAD4</accession>
<reference evidence="2" key="1">
    <citation type="journal article" date="2015" name="BMC Genomics">
        <title>Genome mining reveals unlocked bioactive potential of marine Gram-negative bacteria.</title>
        <authorList>
            <person name="Machado H."/>
            <person name="Sonnenschein E.C."/>
            <person name="Melchiorsen J."/>
            <person name="Gram L."/>
        </authorList>
    </citation>
    <scope>NUCLEOTIDE SEQUENCE</scope>
    <source>
        <strain evidence="2">S2052</strain>
    </source>
</reference>
<comment type="caution">
    <text evidence="2">The sequence shown here is derived from an EMBL/GenBank/DDBJ whole genome shotgun (WGS) entry which is preliminary data.</text>
</comment>
<dbReference type="AlphaFoldDB" id="A0A837GAD4"/>
<evidence type="ECO:0000313" key="2">
    <source>
        <dbReference type="EMBL" id="KJY77145.1"/>
    </source>
</evidence>
<dbReference type="EMBL" id="JXXR01000002">
    <property type="protein sequence ID" value="KJY77145.1"/>
    <property type="molecule type" value="Genomic_DNA"/>
</dbReference>
<dbReference type="NCBIfam" id="TIGR00254">
    <property type="entry name" value="GGDEF"/>
    <property type="match status" value="1"/>
</dbReference>